<dbReference type="InterPro" id="IPR029058">
    <property type="entry name" value="AB_hydrolase_fold"/>
</dbReference>
<dbReference type="SUPFAM" id="SSF53474">
    <property type="entry name" value="alpha/beta-Hydrolases"/>
    <property type="match status" value="1"/>
</dbReference>
<protein>
    <recommendedName>
        <fullName evidence="3">Serine aminopeptidase S33 domain-containing protein</fullName>
    </recommendedName>
</protein>
<name>A0A259TYA8_9BACT</name>
<sequence>MLNRFLLLVCLFFASAAAAQDLSGSWRGPLVTPGGTLTLVLHLTPEASGGYTAAVDSPDQGVRGLGATATATGDTLTVTVGAVGARYVATASGDTMTGTFSQGGGSFPLTLTRGDAPEAAVVDPSATLAPLVGEWNGVLGGALPLVLTLSPGTSPDTLLATLDSPSQEAFGIPTAGAWIESGRLQVSIPVISGGYTAEIRGDSLVGTWDQGFAQPLTLTRASGDRSEVRAPNRPQTPVGPFPYREESLSVVSTPEVTLAGTLTIPEGSGPFRAVVLVSGSGPQDRDETILGHKAFALWADRLAREGVATYRYDDRGTAESTGEWDRATIADFSADTAAAVRALIAREDIASVGVMGHSEGGYVAPRVASLVPETEFVVLLAGPGVHGRDVYVEQQRIIAESQGTPSEVASLYADVVRTLIEPFTRADDATPLADRRARGEAAARARLAEAPEATRLALLQGQDPTATFTALLDFVSTPGIGSFLAFDPAEDLRALRVPALAVFGGKDMQVPPSQSAGPMEQALAASQSPTHAVVTFAGVNHLFQPSETGRVEEYGRIETTIDDEVLGFVTRWISGLDA</sequence>
<dbReference type="OrthoDB" id="9809549at2"/>
<dbReference type="AlphaFoldDB" id="A0A259TYA8"/>
<evidence type="ECO:0000256" key="2">
    <source>
        <dbReference type="SAM" id="SignalP"/>
    </source>
</evidence>
<dbReference type="PANTHER" id="PTHR43265">
    <property type="entry name" value="ESTERASE ESTD"/>
    <property type="match status" value="1"/>
</dbReference>
<proteinExistence type="predicted"/>
<gene>
    <name evidence="4" type="ORF">BSZ36_06700</name>
</gene>
<dbReference type="InParanoid" id="A0A259TYA8"/>
<dbReference type="Pfam" id="PF12146">
    <property type="entry name" value="Hydrolase_4"/>
    <property type="match status" value="1"/>
</dbReference>
<evidence type="ECO:0000313" key="5">
    <source>
        <dbReference type="Proteomes" id="UP000216446"/>
    </source>
</evidence>
<dbReference type="InterPro" id="IPR053145">
    <property type="entry name" value="AB_hydrolase_Est10"/>
</dbReference>
<dbReference type="EMBL" id="MQWB01000001">
    <property type="protein sequence ID" value="OZC02691.1"/>
    <property type="molecule type" value="Genomic_DNA"/>
</dbReference>
<feature type="signal peptide" evidence="2">
    <location>
        <begin position="1"/>
        <end position="19"/>
    </location>
</feature>
<comment type="caution">
    <text evidence="4">The sequence shown here is derived from an EMBL/GenBank/DDBJ whole genome shotgun (WGS) entry which is preliminary data.</text>
</comment>
<organism evidence="4 5">
    <name type="scientific">Rubricoccus marinus</name>
    <dbReference type="NCBI Taxonomy" id="716817"/>
    <lineage>
        <taxon>Bacteria</taxon>
        <taxon>Pseudomonadati</taxon>
        <taxon>Rhodothermota</taxon>
        <taxon>Rhodothermia</taxon>
        <taxon>Rhodothermales</taxon>
        <taxon>Rubricoccaceae</taxon>
        <taxon>Rubricoccus</taxon>
    </lineage>
</organism>
<dbReference type="Gene3D" id="3.40.50.1820">
    <property type="entry name" value="alpha/beta hydrolase"/>
    <property type="match status" value="1"/>
</dbReference>
<dbReference type="PANTHER" id="PTHR43265:SF1">
    <property type="entry name" value="ESTERASE ESTD"/>
    <property type="match status" value="1"/>
</dbReference>
<feature type="domain" description="Serine aminopeptidase S33" evidence="3">
    <location>
        <begin position="295"/>
        <end position="390"/>
    </location>
</feature>
<keyword evidence="2" id="KW-0732">Signal</keyword>
<accession>A0A259TYA8</accession>
<evidence type="ECO:0000256" key="1">
    <source>
        <dbReference type="SAM" id="MobiDB-lite"/>
    </source>
</evidence>
<feature type="region of interest" description="Disordered" evidence="1">
    <location>
        <begin position="222"/>
        <end position="243"/>
    </location>
</feature>
<evidence type="ECO:0000259" key="3">
    <source>
        <dbReference type="Pfam" id="PF12146"/>
    </source>
</evidence>
<feature type="chain" id="PRO_5013260589" description="Serine aminopeptidase S33 domain-containing protein" evidence="2">
    <location>
        <begin position="20"/>
        <end position="578"/>
    </location>
</feature>
<dbReference type="RefSeq" id="WP_094547182.1">
    <property type="nucleotide sequence ID" value="NZ_MQWB01000001.1"/>
</dbReference>
<dbReference type="InterPro" id="IPR022742">
    <property type="entry name" value="Hydrolase_4"/>
</dbReference>
<evidence type="ECO:0000313" key="4">
    <source>
        <dbReference type="EMBL" id="OZC02691.1"/>
    </source>
</evidence>
<dbReference type="GO" id="GO:0052689">
    <property type="term" value="F:carboxylic ester hydrolase activity"/>
    <property type="evidence" value="ECO:0007669"/>
    <property type="project" value="TreeGrafter"/>
</dbReference>
<keyword evidence="5" id="KW-1185">Reference proteome</keyword>
<dbReference type="Proteomes" id="UP000216446">
    <property type="component" value="Unassembled WGS sequence"/>
</dbReference>
<reference evidence="4 5" key="1">
    <citation type="submission" date="2016-11" db="EMBL/GenBank/DDBJ databases">
        <title>Study of marine rhodopsin-containing bacteria.</title>
        <authorList>
            <person name="Yoshizawa S."/>
            <person name="Kumagai Y."/>
            <person name="Kogure K."/>
        </authorList>
    </citation>
    <scope>NUCLEOTIDE SEQUENCE [LARGE SCALE GENOMIC DNA]</scope>
    <source>
        <strain evidence="4 5">SG-29</strain>
    </source>
</reference>